<proteinExistence type="predicted"/>
<dbReference type="RefSeq" id="WP_008224152.1">
    <property type="nucleotide sequence ID" value="NZ_BAFK01000030.1"/>
</dbReference>
<dbReference type="NCBIfam" id="TIGR00187">
    <property type="entry name" value="ribE"/>
    <property type="match status" value="1"/>
</dbReference>
<dbReference type="Pfam" id="PF00677">
    <property type="entry name" value="Lum_binding"/>
    <property type="match status" value="2"/>
</dbReference>
<dbReference type="PIRSF" id="PIRSF000498">
    <property type="entry name" value="Riboflavin_syn_A"/>
    <property type="match status" value="1"/>
</dbReference>
<feature type="repeat" description="Lumazine-binding" evidence="11">
    <location>
        <begin position="1"/>
        <end position="97"/>
    </location>
</feature>
<feature type="domain" description="Lumazine-binding" evidence="12">
    <location>
        <begin position="98"/>
        <end position="194"/>
    </location>
</feature>
<evidence type="ECO:0000256" key="9">
    <source>
        <dbReference type="ARBA" id="ARBA00022737"/>
    </source>
</evidence>
<comment type="caution">
    <text evidence="13">The sequence shown here is derived from an EMBL/GenBank/DDBJ whole genome shotgun (WGS) entry which is preliminary data.</text>
</comment>
<dbReference type="NCBIfam" id="NF006767">
    <property type="entry name" value="PRK09289.1"/>
    <property type="match status" value="1"/>
</dbReference>
<dbReference type="FunFam" id="2.40.30.20:FF:000004">
    <property type="entry name" value="Riboflavin synthase, alpha subunit"/>
    <property type="match status" value="1"/>
</dbReference>
<dbReference type="EMBL" id="BAFK01000030">
    <property type="protein sequence ID" value="GAB60518.1"/>
    <property type="molecule type" value="Genomic_DNA"/>
</dbReference>
<comment type="pathway">
    <text evidence="3">Cofactor biosynthesis; riboflavin biosynthesis; riboflavin from 2-hydroxy-3-oxobutyl phosphate and 5-amino-6-(D-ribitylamino)uracil: step 2/2.</text>
</comment>
<dbReference type="OrthoDB" id="9788537at2"/>
<evidence type="ECO:0000256" key="6">
    <source>
        <dbReference type="ARBA" id="ARBA00013950"/>
    </source>
</evidence>
<evidence type="ECO:0000313" key="14">
    <source>
        <dbReference type="Proteomes" id="UP000004374"/>
    </source>
</evidence>
<evidence type="ECO:0000256" key="7">
    <source>
        <dbReference type="ARBA" id="ARBA00022619"/>
    </source>
</evidence>
<keyword evidence="14" id="KW-1185">Reference proteome</keyword>
<evidence type="ECO:0000259" key="12">
    <source>
        <dbReference type="PROSITE" id="PS51177"/>
    </source>
</evidence>
<evidence type="ECO:0000256" key="11">
    <source>
        <dbReference type="PROSITE-ProRule" id="PRU00524"/>
    </source>
</evidence>
<evidence type="ECO:0000313" key="13">
    <source>
        <dbReference type="EMBL" id="GAB60518.1"/>
    </source>
</evidence>
<keyword evidence="7" id="KW-0686">Riboflavin biosynthesis</keyword>
<dbReference type="EC" id="2.5.1.9" evidence="5 10"/>
<protein>
    <recommendedName>
        <fullName evidence="6 10">Riboflavin synthase</fullName>
        <ecNumber evidence="5 10">2.5.1.9</ecNumber>
    </recommendedName>
</protein>
<comment type="subunit">
    <text evidence="4">Homotrimer.</text>
</comment>
<dbReference type="SUPFAM" id="SSF63380">
    <property type="entry name" value="Riboflavin synthase domain-like"/>
    <property type="match status" value="2"/>
</dbReference>
<evidence type="ECO:0000256" key="1">
    <source>
        <dbReference type="ARBA" id="ARBA00000968"/>
    </source>
</evidence>
<dbReference type="NCBIfam" id="NF009566">
    <property type="entry name" value="PRK13020.1"/>
    <property type="match status" value="1"/>
</dbReference>
<dbReference type="FunFam" id="2.40.30.20:FF:000003">
    <property type="entry name" value="Riboflavin synthase, alpha subunit"/>
    <property type="match status" value="1"/>
</dbReference>
<dbReference type="Proteomes" id="UP000004374">
    <property type="component" value="Unassembled WGS sequence"/>
</dbReference>
<dbReference type="InterPro" id="IPR026017">
    <property type="entry name" value="Lumazine-bd_dom"/>
</dbReference>
<dbReference type="CDD" id="cd00402">
    <property type="entry name" value="Riboflavin_synthase_like"/>
    <property type="match status" value="1"/>
</dbReference>
<dbReference type="AlphaFoldDB" id="I1E2J0"/>
<organism evidence="13 14">
    <name type="scientific">Rheinheimera nanhaiensis E407-8</name>
    <dbReference type="NCBI Taxonomy" id="562729"/>
    <lineage>
        <taxon>Bacteria</taxon>
        <taxon>Pseudomonadati</taxon>
        <taxon>Pseudomonadota</taxon>
        <taxon>Gammaproteobacteria</taxon>
        <taxon>Chromatiales</taxon>
        <taxon>Chromatiaceae</taxon>
        <taxon>Rheinheimera</taxon>
    </lineage>
</organism>
<evidence type="ECO:0000256" key="5">
    <source>
        <dbReference type="ARBA" id="ARBA00012827"/>
    </source>
</evidence>
<dbReference type="PANTHER" id="PTHR21098">
    <property type="entry name" value="RIBOFLAVIN SYNTHASE ALPHA CHAIN"/>
    <property type="match status" value="1"/>
</dbReference>
<dbReference type="GO" id="GO:0004746">
    <property type="term" value="F:riboflavin synthase activity"/>
    <property type="evidence" value="ECO:0007669"/>
    <property type="project" value="UniProtKB-UniRule"/>
</dbReference>
<keyword evidence="8 13" id="KW-0808">Transferase</keyword>
<evidence type="ECO:0000256" key="3">
    <source>
        <dbReference type="ARBA" id="ARBA00004887"/>
    </source>
</evidence>
<sequence length="216" mass="23065">MFTGIIEATGRLSAIRPQGGDLTVTISSDELDFSDVKLGDSIASNGVCLTVTALNKHSFNADLSSETLAHTLFAKYQLGQRINLEKALLPTTRMGGHLVSGHVDGVTQVVKLEQSGRAWHIWLALPKHLAPYIATKGSVTVDGISLTVNELTADAFRLTIVPHTAQHTTVAELTLGSKVHLEVDVIARYLERLLNKDSAAASGGVSMALLAQRGFL</sequence>
<evidence type="ECO:0000256" key="8">
    <source>
        <dbReference type="ARBA" id="ARBA00022679"/>
    </source>
</evidence>
<dbReference type="PANTHER" id="PTHR21098:SF12">
    <property type="entry name" value="RIBOFLAVIN SYNTHASE"/>
    <property type="match status" value="1"/>
</dbReference>
<dbReference type="PROSITE" id="PS51177">
    <property type="entry name" value="LUMAZINE_BIND"/>
    <property type="match status" value="2"/>
</dbReference>
<gene>
    <name evidence="13" type="primary">ribE</name>
    <name evidence="13" type="ORF">RNAN_3543</name>
</gene>
<dbReference type="Gene3D" id="2.40.30.20">
    <property type="match status" value="2"/>
</dbReference>
<feature type="domain" description="Lumazine-binding" evidence="12">
    <location>
        <begin position="1"/>
        <end position="97"/>
    </location>
</feature>
<dbReference type="STRING" id="562729.RNAN_3543"/>
<evidence type="ECO:0000256" key="10">
    <source>
        <dbReference type="NCBIfam" id="TIGR00187"/>
    </source>
</evidence>
<feature type="repeat" description="Lumazine-binding" evidence="11">
    <location>
        <begin position="98"/>
        <end position="194"/>
    </location>
</feature>
<dbReference type="InterPro" id="IPR001783">
    <property type="entry name" value="Lumazine-bd"/>
</dbReference>
<keyword evidence="9" id="KW-0677">Repeat</keyword>
<reference evidence="13 14" key="1">
    <citation type="journal article" date="2012" name="J. Bacteriol.">
        <title>Genome Sequence of the Protease-Producing Bacterium Rheinheimera nanhaiensis E407-8T, Isolated from Deep-Sea Sediment of the South China Sea.</title>
        <authorList>
            <person name="Zhang X.-Y."/>
            <person name="Zhang Y.-J."/>
            <person name="Qin Q.-L."/>
            <person name="Xie B.-B."/>
            <person name="Chen X.-L."/>
            <person name="Zhou B.-C."/>
            <person name="Zhang Y.-Z."/>
        </authorList>
    </citation>
    <scope>NUCLEOTIDE SEQUENCE [LARGE SCALE GENOMIC DNA]</scope>
    <source>
        <strain evidence="13 14">E407-8</strain>
    </source>
</reference>
<name>I1E2J0_9GAMM</name>
<comment type="catalytic activity">
    <reaction evidence="1">
        <text>2 6,7-dimethyl-8-(1-D-ribityl)lumazine + H(+) = 5-amino-6-(D-ribitylamino)uracil + riboflavin</text>
        <dbReference type="Rhea" id="RHEA:20772"/>
        <dbReference type="ChEBI" id="CHEBI:15378"/>
        <dbReference type="ChEBI" id="CHEBI:15934"/>
        <dbReference type="ChEBI" id="CHEBI:57986"/>
        <dbReference type="ChEBI" id="CHEBI:58201"/>
        <dbReference type="EC" id="2.5.1.9"/>
    </reaction>
</comment>
<evidence type="ECO:0000256" key="4">
    <source>
        <dbReference type="ARBA" id="ARBA00011233"/>
    </source>
</evidence>
<evidence type="ECO:0000256" key="2">
    <source>
        <dbReference type="ARBA" id="ARBA00002803"/>
    </source>
</evidence>
<accession>I1E2J0</accession>
<comment type="function">
    <text evidence="2">Catalyzes the dismutation of two molecules of 6,7-dimethyl-8-ribityllumazine, resulting in the formation of riboflavin and 5-amino-6-(D-ribitylamino)uracil.</text>
</comment>
<dbReference type="InterPro" id="IPR017938">
    <property type="entry name" value="Riboflavin_synthase-like_b-brl"/>
</dbReference>
<dbReference type="GO" id="GO:0009231">
    <property type="term" value="P:riboflavin biosynthetic process"/>
    <property type="evidence" value="ECO:0007669"/>
    <property type="project" value="UniProtKB-KW"/>
</dbReference>
<dbReference type="InterPro" id="IPR023366">
    <property type="entry name" value="ATP_synth_asu-like_sf"/>
</dbReference>